<evidence type="ECO:0000256" key="1">
    <source>
        <dbReference type="ARBA" id="ARBA00022679"/>
    </source>
</evidence>
<keyword evidence="1 6" id="KW-0808">Transferase</keyword>
<feature type="region of interest" description="Disordered" evidence="2">
    <location>
        <begin position="289"/>
        <end position="317"/>
    </location>
</feature>
<evidence type="ECO:0000256" key="2">
    <source>
        <dbReference type="SAM" id="MobiDB-lite"/>
    </source>
</evidence>
<evidence type="ECO:0000259" key="3">
    <source>
        <dbReference type="Pfam" id="PF00535"/>
    </source>
</evidence>
<dbReference type="Pfam" id="PF00535">
    <property type="entry name" value="Glycos_transf_2"/>
    <property type="match status" value="1"/>
</dbReference>
<accession>A0A291QNR3</accession>
<sequence length="317" mass="34256">MPAVPDISVVVPTRDQAARLEATLHAFARQDAPPGSWELVVVDDGSRDTTPGVLDTAPPSLPLRAVHTPARGRAAARNTGVAAAQGAVVVFCDGDRAPVPGYVRAHARAYADGSAARRVVVGDVKELYLSAFDERLAEVKELLATDGRSLRRRSRTPAFVKKVCGVYDASGHTASPVRWLSFLSGNVSLARVLFDQVGGFDEDFTEWGLEHLELGYRLVAAGAEFRHCAAARNDHFAHGRPDGFYRRALAGSAAEFARKHPEVAAESLLGLTLGGLSVAEFEKSVREVAREHERETPQETARGADEKKERWTCDSHA</sequence>
<reference evidence="6 7" key="1">
    <citation type="submission" date="2017-08" db="EMBL/GenBank/DDBJ databases">
        <title>Complete Genome Sequence of Streptomyces formicae KY5, the formicamycin producer.</title>
        <authorList>
            <person name="Holmes N.A."/>
            <person name="Devine R."/>
            <person name="Qin Z."/>
            <person name="Seipke R.F."/>
            <person name="Wilkinson B."/>
            <person name="Hutchings M.I."/>
        </authorList>
    </citation>
    <scope>NUCLEOTIDE SEQUENCE [LARGE SCALE GENOMIC DNA]</scope>
    <source>
        <strain evidence="6 7">KY5</strain>
    </source>
</reference>
<dbReference type="Pfam" id="PF02709">
    <property type="entry name" value="Glyco_transf_7C"/>
    <property type="match status" value="1"/>
</dbReference>
<dbReference type="EMBL" id="CP022685">
    <property type="protein sequence ID" value="ATL33165.1"/>
    <property type="molecule type" value="Genomic_DNA"/>
</dbReference>
<dbReference type="AlphaFoldDB" id="A0A291QNR3"/>
<dbReference type="InterPro" id="IPR001173">
    <property type="entry name" value="Glyco_trans_2-like"/>
</dbReference>
<dbReference type="PANTHER" id="PTHR43685:SF3">
    <property type="entry name" value="SLR2126 PROTEIN"/>
    <property type="match status" value="1"/>
</dbReference>
<dbReference type="PANTHER" id="PTHR43685">
    <property type="entry name" value="GLYCOSYLTRANSFERASE"/>
    <property type="match status" value="1"/>
</dbReference>
<organism evidence="6 7">
    <name type="scientific">Streptomyces formicae</name>
    <dbReference type="NCBI Taxonomy" id="1616117"/>
    <lineage>
        <taxon>Bacteria</taxon>
        <taxon>Bacillati</taxon>
        <taxon>Actinomycetota</taxon>
        <taxon>Actinomycetes</taxon>
        <taxon>Kitasatosporales</taxon>
        <taxon>Streptomycetaceae</taxon>
        <taxon>Streptomyces</taxon>
    </lineage>
</organism>
<evidence type="ECO:0000313" key="6">
    <source>
        <dbReference type="EMBL" id="ATL33165.1"/>
    </source>
</evidence>
<evidence type="ECO:0000313" key="5">
    <source>
        <dbReference type="EMBL" id="ATL25034.1"/>
    </source>
</evidence>
<evidence type="ECO:0000313" key="7">
    <source>
        <dbReference type="Proteomes" id="UP000221011"/>
    </source>
</evidence>
<keyword evidence="7" id="KW-1185">Reference proteome</keyword>
<dbReference type="Proteomes" id="UP000221011">
    <property type="component" value="Chromosome"/>
</dbReference>
<dbReference type="KEGG" id="sfk:KY5_8147"/>
<dbReference type="RefSeq" id="WP_098240197.1">
    <property type="nucleotide sequence ID" value="NZ_CP022685.1"/>
</dbReference>
<gene>
    <name evidence="5" type="ORF">KY5_0016c</name>
    <name evidence="6" type="ORF">KY5_8147</name>
</gene>
<protein>
    <submittedName>
        <fullName evidence="6">Putative glycosyltransferase</fullName>
    </submittedName>
</protein>
<dbReference type="InterPro" id="IPR027791">
    <property type="entry name" value="Galactosyl_T_C"/>
</dbReference>
<dbReference type="InterPro" id="IPR050834">
    <property type="entry name" value="Glycosyltransf_2"/>
</dbReference>
<evidence type="ECO:0000259" key="4">
    <source>
        <dbReference type="Pfam" id="PF02709"/>
    </source>
</evidence>
<dbReference type="GO" id="GO:0016740">
    <property type="term" value="F:transferase activity"/>
    <property type="evidence" value="ECO:0007669"/>
    <property type="project" value="UniProtKB-KW"/>
</dbReference>
<dbReference type="SUPFAM" id="SSF53448">
    <property type="entry name" value="Nucleotide-diphospho-sugar transferases"/>
    <property type="match status" value="1"/>
</dbReference>
<dbReference type="Gene3D" id="3.90.550.10">
    <property type="entry name" value="Spore Coat Polysaccharide Biosynthesis Protein SpsA, Chain A"/>
    <property type="match status" value="1"/>
</dbReference>
<dbReference type="EMBL" id="CP022685">
    <property type="protein sequence ID" value="ATL25034.1"/>
    <property type="molecule type" value="Genomic_DNA"/>
</dbReference>
<proteinExistence type="predicted"/>
<dbReference type="InterPro" id="IPR029044">
    <property type="entry name" value="Nucleotide-diphossugar_trans"/>
</dbReference>
<name>A0A291QNR3_9ACTN</name>
<feature type="domain" description="Glycosyltransferase 2-like" evidence="3">
    <location>
        <begin position="8"/>
        <end position="114"/>
    </location>
</feature>
<dbReference type="KEGG" id="sfk:KY5_0016c"/>
<feature type="domain" description="Galactosyltransferase C-terminal" evidence="4">
    <location>
        <begin position="176"/>
        <end position="231"/>
    </location>
</feature>